<keyword evidence="9" id="KW-0805">Transcription regulation</keyword>
<dbReference type="EnsemblMetazoa" id="XM_028298059.2">
    <property type="protein sequence ID" value="XP_028153860.1"/>
    <property type="gene ID" value="LOC114347339"/>
</dbReference>
<feature type="domain" description="SET" evidence="13">
    <location>
        <begin position="59"/>
        <end position="180"/>
    </location>
</feature>
<keyword evidence="15" id="KW-1185">Reference proteome</keyword>
<dbReference type="SUPFAM" id="SSF82199">
    <property type="entry name" value="SET domain"/>
    <property type="match status" value="1"/>
</dbReference>
<dbReference type="InterPro" id="IPR051760">
    <property type="entry name" value="KMT5A"/>
</dbReference>
<dbReference type="Pfam" id="PF00856">
    <property type="entry name" value="SET"/>
    <property type="match status" value="1"/>
</dbReference>
<protein>
    <recommendedName>
        <fullName evidence="3">[histone H4]-lysine(20) N-methyltransferase</fullName>
        <ecNumber evidence="3">2.1.1.361</ecNumber>
    </recommendedName>
</protein>
<reference evidence="16" key="1">
    <citation type="submission" date="2025-04" db="UniProtKB">
        <authorList>
            <consortium name="RefSeq"/>
        </authorList>
    </citation>
    <scope>IDENTIFICATION</scope>
    <source>
        <tissue evidence="16">Whole insect</tissue>
    </source>
</reference>
<evidence type="ECO:0000313" key="14">
    <source>
        <dbReference type="EnsemblMetazoa" id="XP_028153860.1"/>
    </source>
</evidence>
<keyword evidence="4" id="KW-0158">Chromosome</keyword>
<dbReference type="AlphaFoldDB" id="A0A6P7HDL8"/>
<sequence>MVRAIIRQKSNKKKPMPVTESHKLTEYFNVRKSDRRTKREVLEEKSRLIEFALRKGVEDGLEVKYSKEKGRGVFATRNFMKGEFVVEYSGELIHVQEAYMREERYEKDESMGCYMYYFKFKEQHYCVDATEETGRLGRLVNHSRNGNLTTKTVMVDGVPRLILTAKNFIREGEELLYDYGDRSKEALEHHPWLAF</sequence>
<reference evidence="14" key="2">
    <citation type="submission" date="2025-05" db="UniProtKB">
        <authorList>
            <consortium name="EnsemblMetazoa"/>
        </authorList>
    </citation>
    <scope>IDENTIFICATION</scope>
</reference>
<dbReference type="PANTHER" id="PTHR46167">
    <property type="entry name" value="N-LYSINE METHYLTRANSFERASE KMT5A"/>
    <property type="match status" value="1"/>
</dbReference>
<keyword evidence="6" id="KW-0808">Transferase</keyword>
<evidence type="ECO:0000256" key="8">
    <source>
        <dbReference type="ARBA" id="ARBA00022853"/>
    </source>
</evidence>
<dbReference type="Gene3D" id="2.170.270.10">
    <property type="entry name" value="SET domain"/>
    <property type="match status" value="1"/>
</dbReference>
<dbReference type="InterPro" id="IPR001214">
    <property type="entry name" value="SET_dom"/>
</dbReference>
<dbReference type="CDD" id="cd10528">
    <property type="entry name" value="SET_SETD8"/>
    <property type="match status" value="1"/>
</dbReference>
<keyword evidence="11" id="KW-0539">Nucleus</keyword>
<evidence type="ECO:0000256" key="9">
    <source>
        <dbReference type="ARBA" id="ARBA00023015"/>
    </source>
</evidence>
<dbReference type="GO" id="GO:0005634">
    <property type="term" value="C:nucleus"/>
    <property type="evidence" value="ECO:0007669"/>
    <property type="project" value="UniProtKB-SubCell"/>
</dbReference>
<proteinExistence type="predicted"/>
<evidence type="ECO:0000256" key="2">
    <source>
        <dbReference type="ARBA" id="ARBA00004286"/>
    </source>
</evidence>
<evidence type="ECO:0000259" key="13">
    <source>
        <dbReference type="PROSITE" id="PS50280"/>
    </source>
</evidence>
<dbReference type="KEGG" id="dvv:114347339"/>
<dbReference type="PANTHER" id="PTHR46167:SF1">
    <property type="entry name" value="N-LYSINE METHYLTRANSFERASE KMT5A"/>
    <property type="match status" value="1"/>
</dbReference>
<comment type="catalytic activity">
    <reaction evidence="12">
        <text>L-lysyl(20)-[histone H4] + S-adenosyl-L-methionine = N(6)-methyl-L-lysyl(20)-[histone H4] + S-adenosyl-L-homocysteine + H(+)</text>
        <dbReference type="Rhea" id="RHEA:60344"/>
        <dbReference type="Rhea" id="RHEA-COMP:15554"/>
        <dbReference type="Rhea" id="RHEA-COMP:15555"/>
        <dbReference type="ChEBI" id="CHEBI:15378"/>
        <dbReference type="ChEBI" id="CHEBI:29969"/>
        <dbReference type="ChEBI" id="CHEBI:57856"/>
        <dbReference type="ChEBI" id="CHEBI:59789"/>
        <dbReference type="ChEBI" id="CHEBI:61929"/>
        <dbReference type="EC" id="2.1.1.361"/>
    </reaction>
</comment>
<dbReference type="GO" id="GO:0005700">
    <property type="term" value="C:polytene chromosome"/>
    <property type="evidence" value="ECO:0007669"/>
    <property type="project" value="TreeGrafter"/>
</dbReference>
<evidence type="ECO:0000313" key="16">
    <source>
        <dbReference type="RefSeq" id="XP_028153860.1"/>
    </source>
</evidence>
<dbReference type="GO" id="GO:0032259">
    <property type="term" value="P:methylation"/>
    <property type="evidence" value="ECO:0007669"/>
    <property type="project" value="UniProtKB-KW"/>
</dbReference>
<accession>A0A6P7HDL8</accession>
<dbReference type="SMART" id="SM00317">
    <property type="entry name" value="SET"/>
    <property type="match status" value="1"/>
</dbReference>
<evidence type="ECO:0000256" key="3">
    <source>
        <dbReference type="ARBA" id="ARBA00012187"/>
    </source>
</evidence>
<keyword evidence="7" id="KW-0949">S-adenosyl-L-methionine</keyword>
<evidence type="ECO:0000313" key="15">
    <source>
        <dbReference type="Proteomes" id="UP001652700"/>
    </source>
</evidence>
<evidence type="ECO:0000256" key="5">
    <source>
        <dbReference type="ARBA" id="ARBA00022603"/>
    </source>
</evidence>
<dbReference type="GO" id="GO:0140944">
    <property type="term" value="F:histone H4K20 monomethyltransferase activity"/>
    <property type="evidence" value="ECO:0007669"/>
    <property type="project" value="UniProtKB-EC"/>
</dbReference>
<keyword evidence="10" id="KW-0804">Transcription</keyword>
<dbReference type="InterPro" id="IPR016858">
    <property type="entry name" value="KMT5A-like"/>
</dbReference>
<dbReference type="InterPro" id="IPR046341">
    <property type="entry name" value="SET_dom_sf"/>
</dbReference>
<evidence type="ECO:0000256" key="1">
    <source>
        <dbReference type="ARBA" id="ARBA00004123"/>
    </source>
</evidence>
<evidence type="ECO:0000256" key="11">
    <source>
        <dbReference type="ARBA" id="ARBA00023242"/>
    </source>
</evidence>
<dbReference type="EC" id="2.1.1.361" evidence="3"/>
<keyword evidence="5" id="KW-0489">Methyltransferase</keyword>
<dbReference type="RefSeq" id="XP_028153860.1">
    <property type="nucleotide sequence ID" value="XM_028298059.1"/>
</dbReference>
<dbReference type="InParanoid" id="A0A6P7HDL8"/>
<dbReference type="GeneID" id="114347339"/>
<keyword evidence="8" id="KW-0156">Chromatin regulator</keyword>
<evidence type="ECO:0000256" key="12">
    <source>
        <dbReference type="ARBA" id="ARBA00047784"/>
    </source>
</evidence>
<dbReference type="Proteomes" id="UP001652700">
    <property type="component" value="Unplaced"/>
</dbReference>
<evidence type="ECO:0000256" key="7">
    <source>
        <dbReference type="ARBA" id="ARBA00022691"/>
    </source>
</evidence>
<dbReference type="PROSITE" id="PS50280">
    <property type="entry name" value="SET"/>
    <property type="match status" value="1"/>
</dbReference>
<evidence type="ECO:0000256" key="4">
    <source>
        <dbReference type="ARBA" id="ARBA00022454"/>
    </source>
</evidence>
<dbReference type="GO" id="GO:0043516">
    <property type="term" value="P:regulation of DNA damage response, signal transduction by p53 class mediator"/>
    <property type="evidence" value="ECO:0007669"/>
    <property type="project" value="TreeGrafter"/>
</dbReference>
<dbReference type="PROSITE" id="PS51571">
    <property type="entry name" value="SAM_MT43_PR_SET"/>
    <property type="match status" value="1"/>
</dbReference>
<comment type="subcellular location">
    <subcellularLocation>
        <location evidence="2">Chromosome</location>
    </subcellularLocation>
    <subcellularLocation>
        <location evidence="1">Nucleus</location>
    </subcellularLocation>
</comment>
<gene>
    <name evidence="16" type="primary">LOC114347339</name>
</gene>
<evidence type="ECO:0000256" key="10">
    <source>
        <dbReference type="ARBA" id="ARBA00023163"/>
    </source>
</evidence>
<evidence type="ECO:0000256" key="6">
    <source>
        <dbReference type="ARBA" id="ARBA00022679"/>
    </source>
</evidence>
<dbReference type="InterPro" id="IPR047266">
    <property type="entry name" value="KMT5A-like_SET"/>
</dbReference>
<dbReference type="GO" id="GO:0006357">
    <property type="term" value="P:regulation of transcription by RNA polymerase II"/>
    <property type="evidence" value="ECO:0007669"/>
    <property type="project" value="TreeGrafter"/>
</dbReference>
<organism evidence="16">
    <name type="scientific">Diabrotica virgifera virgifera</name>
    <name type="common">western corn rootworm</name>
    <dbReference type="NCBI Taxonomy" id="50390"/>
    <lineage>
        <taxon>Eukaryota</taxon>
        <taxon>Metazoa</taxon>
        <taxon>Ecdysozoa</taxon>
        <taxon>Arthropoda</taxon>
        <taxon>Hexapoda</taxon>
        <taxon>Insecta</taxon>
        <taxon>Pterygota</taxon>
        <taxon>Neoptera</taxon>
        <taxon>Endopterygota</taxon>
        <taxon>Coleoptera</taxon>
        <taxon>Polyphaga</taxon>
        <taxon>Cucujiformia</taxon>
        <taxon>Chrysomeloidea</taxon>
        <taxon>Chrysomelidae</taxon>
        <taxon>Galerucinae</taxon>
        <taxon>Diabroticina</taxon>
        <taxon>Diabroticites</taxon>
        <taxon>Diabrotica</taxon>
    </lineage>
</organism>
<dbReference type="OrthoDB" id="5560686at2759"/>
<name>A0A6P7HDL8_DIAVI</name>